<dbReference type="Pfam" id="PF24883">
    <property type="entry name" value="NPHP3_N"/>
    <property type="match status" value="1"/>
</dbReference>
<dbReference type="InterPro" id="IPR020472">
    <property type="entry name" value="WD40_PAC1"/>
</dbReference>
<protein>
    <submittedName>
        <fullName evidence="5">Polygalacturonase 3</fullName>
    </submittedName>
</protein>
<dbReference type="InterPro" id="IPR007111">
    <property type="entry name" value="NACHT_NTPase"/>
</dbReference>
<keyword evidence="1 3" id="KW-0853">WD repeat</keyword>
<feature type="repeat" description="WD" evidence="3">
    <location>
        <begin position="1040"/>
        <end position="1080"/>
    </location>
</feature>
<dbReference type="PROSITE" id="PS50837">
    <property type="entry name" value="NACHT"/>
    <property type="match status" value="1"/>
</dbReference>
<evidence type="ECO:0000256" key="1">
    <source>
        <dbReference type="ARBA" id="ARBA00022574"/>
    </source>
</evidence>
<evidence type="ECO:0000256" key="3">
    <source>
        <dbReference type="PROSITE-ProRule" id="PRU00221"/>
    </source>
</evidence>
<evidence type="ECO:0000256" key="2">
    <source>
        <dbReference type="ARBA" id="ARBA00022737"/>
    </source>
</evidence>
<dbReference type="InterPro" id="IPR001680">
    <property type="entry name" value="WD40_rpt"/>
</dbReference>
<dbReference type="PROSITE" id="PS50294">
    <property type="entry name" value="WD_REPEATS_REGION"/>
    <property type="match status" value="2"/>
</dbReference>
<dbReference type="InterPro" id="IPR056884">
    <property type="entry name" value="NPHP3-like_N"/>
</dbReference>
<organism evidence="5 6">
    <name type="scientific">Favolaschia claudopus</name>
    <dbReference type="NCBI Taxonomy" id="2862362"/>
    <lineage>
        <taxon>Eukaryota</taxon>
        <taxon>Fungi</taxon>
        <taxon>Dikarya</taxon>
        <taxon>Basidiomycota</taxon>
        <taxon>Agaricomycotina</taxon>
        <taxon>Agaricomycetes</taxon>
        <taxon>Agaricomycetidae</taxon>
        <taxon>Agaricales</taxon>
        <taxon>Marasmiineae</taxon>
        <taxon>Mycenaceae</taxon>
        <taxon>Favolaschia</taxon>
    </lineage>
</organism>
<dbReference type="SMART" id="SM00320">
    <property type="entry name" value="WD40"/>
    <property type="match status" value="6"/>
</dbReference>
<dbReference type="Pfam" id="PF00400">
    <property type="entry name" value="WD40"/>
    <property type="match status" value="5"/>
</dbReference>
<dbReference type="PROSITE" id="PS50082">
    <property type="entry name" value="WD_REPEATS_2"/>
    <property type="match status" value="3"/>
</dbReference>
<comment type="caution">
    <text evidence="5">The sequence shown here is derived from an EMBL/GenBank/DDBJ whole genome shotgun (WGS) entry which is preliminary data.</text>
</comment>
<dbReference type="InterPro" id="IPR019775">
    <property type="entry name" value="WD40_repeat_CS"/>
</dbReference>
<feature type="repeat" description="WD" evidence="3">
    <location>
        <begin position="1123"/>
        <end position="1164"/>
    </location>
</feature>
<dbReference type="EMBL" id="JAWWNJ010000010">
    <property type="protein sequence ID" value="KAK7046416.1"/>
    <property type="molecule type" value="Genomic_DNA"/>
</dbReference>
<dbReference type="CDD" id="cd00200">
    <property type="entry name" value="WD40"/>
    <property type="match status" value="1"/>
</dbReference>
<dbReference type="SUPFAM" id="SSF52540">
    <property type="entry name" value="P-loop containing nucleoside triphosphate hydrolases"/>
    <property type="match status" value="1"/>
</dbReference>
<dbReference type="Proteomes" id="UP001362999">
    <property type="component" value="Unassembled WGS sequence"/>
</dbReference>
<dbReference type="PROSITE" id="PS00678">
    <property type="entry name" value="WD_REPEATS_1"/>
    <property type="match status" value="2"/>
</dbReference>
<name>A0AAW0D7N7_9AGAR</name>
<dbReference type="PANTHER" id="PTHR44129">
    <property type="entry name" value="WD REPEAT-CONTAINING PROTEIN POP1"/>
    <property type="match status" value="1"/>
</dbReference>
<feature type="repeat" description="WD" evidence="3">
    <location>
        <begin position="1294"/>
        <end position="1335"/>
    </location>
</feature>
<dbReference type="Gene3D" id="2.130.10.10">
    <property type="entry name" value="YVTN repeat-like/Quinoprotein amine dehydrogenase"/>
    <property type="match status" value="2"/>
</dbReference>
<dbReference type="SUPFAM" id="SSF50978">
    <property type="entry name" value="WD40 repeat-like"/>
    <property type="match status" value="1"/>
</dbReference>
<sequence length="1438" mass="161753">VVLSSGVQGSITCTLTVDGVKSDTINLEGNKKRRNLLAHPVVIRRGTFVAIRCIHNKQIWSKTPTVSRNVAFREIVKQVRQGISSVWAYRTALICETETADEATNEGANITLQIELDPARGFFDIGSKSIITLYSDAKINHASAGIGFYYLCLLADGSITFERRLRNQYPQEIVVFPVFPLHPQVDLQLCLYRRPFYVWPLRTVVKSSPVSASEIHHLLSKSSGLAETIGECCLRSLSVGGLSAIEHVFPAIPEIIVRLGHDLPCIADEIEILLESTDKLAKRRKLLRRLGRSKDLLENMARILSSACEMNSIAKAVASGLGLIYNVCVLDNWNDQLHDLIEDMTAFLVYIDHINVFTSIPHFQQTLKALVPIIERTGLLISKYQRHGACFSFQTEMNEYNDLKRRFERWTDDFLYGLNAETLKQIGQVREVVEELNARSEFVNKWHNSRRDEIKPPGLHRVHPIPRCLGGTREQALEVIASFAASRDSRNILWITGHPGCGKSCVVCSAVERLKETAASNYGASFFFQRDDGNFTAPSTMLRSICADLCENSDFLMALNDELGSRTPDFATTSIMAQFRRLIYNPLQVFANDGENGRSLVIFIDGIDECGGLTHSHSRDAKKILSMIHDWANLPPSLRLVVTSRDETWISAVLSPISTRLELELDSHEAKRDIDLFFREEFRRIGEEYHLPDWPTQDEMRDLNLKANGLFVWAATVVTFVDRPDPQEALHSILYGDMDIEGDLSRLYTAILRLSFDKSSPKLLSEFKDFVGAIVTAHHPLEKDSPLFTILGIRISTIKFICDKLRPVLRSDKAYLAFRHLSFVDFLRSDGCPRCFRIQRSRQLRSIALALLKVLDSNLHFDVSKFRTSYQPNPKQPAVVSGELSFACKYWADTLSALQPENERDEPRLLAALKKFLETKFLFWLETLSLMKEMPSALSQLMTAKEFTSRLDTPWKKLLNDAMEFVEAFGACVSKCAPHVYLSALNFTPPSSKIYQLYSPWIGLCTSLRLQTPDGLRDGRRDVLNNIVYVAHGDEVAQHVEGHVDDVLAALFIQRGHVASASNDGSLRFWNPDTGKPVRTPLLSDSPITCLAFHSPSKLLVFGSHSGALYVWDQSPDHPSRLPRQSDAPVTSVAVSPGGIIVASGYEDGTVAFWDVRTRRQHGQIFSGHSESVSSVIFLDDETVLSGSFDKSIFIHRVKSGKRDFWTRLLARTSRRIYSLAVTSEPRILVAACYNCVIRWPLAQDFTIQDEYYLLKNSSRVECLAAHGTRIAIVIGRNIEIWDASTGTQILGALTGHRDPITSVAFSNDGRRLVSSSRDRAVRVWDINSDNVSRGNFPEGCKLSSDGWIRGPEPDRDLIIWIPEASQRRLCWGRTIAVMDGKPAAYLEINPQFMGRKWFNCFKKTSSVVRASIVMLNFTVTKAQVVALQVQDEEAKQD</sequence>
<reference evidence="5 6" key="1">
    <citation type="journal article" date="2024" name="J Genomics">
        <title>Draft genome sequencing and assembly of Favolaschia claudopus CIRM-BRFM 2984 isolated from oak limbs.</title>
        <authorList>
            <person name="Navarro D."/>
            <person name="Drula E."/>
            <person name="Chaduli D."/>
            <person name="Cazenave R."/>
            <person name="Ahrendt S."/>
            <person name="Wang J."/>
            <person name="Lipzen A."/>
            <person name="Daum C."/>
            <person name="Barry K."/>
            <person name="Grigoriev I.V."/>
            <person name="Favel A."/>
            <person name="Rosso M.N."/>
            <person name="Martin F."/>
        </authorList>
    </citation>
    <scope>NUCLEOTIDE SEQUENCE [LARGE SCALE GENOMIC DNA]</scope>
    <source>
        <strain evidence="5 6">CIRM-BRFM 2984</strain>
    </source>
</reference>
<dbReference type="PRINTS" id="PR00320">
    <property type="entry name" value="GPROTEINBRPT"/>
</dbReference>
<dbReference type="Gene3D" id="3.40.50.300">
    <property type="entry name" value="P-loop containing nucleotide triphosphate hydrolases"/>
    <property type="match status" value="1"/>
</dbReference>
<evidence type="ECO:0000259" key="4">
    <source>
        <dbReference type="PROSITE" id="PS50837"/>
    </source>
</evidence>
<keyword evidence="6" id="KW-1185">Reference proteome</keyword>
<feature type="non-terminal residue" evidence="5">
    <location>
        <position position="1"/>
    </location>
</feature>
<keyword evidence="2" id="KW-0677">Repeat</keyword>
<accession>A0AAW0D7N7</accession>
<evidence type="ECO:0000313" key="5">
    <source>
        <dbReference type="EMBL" id="KAK7046416.1"/>
    </source>
</evidence>
<evidence type="ECO:0000313" key="6">
    <source>
        <dbReference type="Proteomes" id="UP001362999"/>
    </source>
</evidence>
<dbReference type="InterPro" id="IPR036322">
    <property type="entry name" value="WD40_repeat_dom_sf"/>
</dbReference>
<proteinExistence type="predicted"/>
<gene>
    <name evidence="5" type="ORF">R3P38DRAFT_2507041</name>
</gene>
<dbReference type="InterPro" id="IPR027417">
    <property type="entry name" value="P-loop_NTPase"/>
</dbReference>
<feature type="domain" description="NACHT" evidence="4">
    <location>
        <begin position="491"/>
        <end position="645"/>
    </location>
</feature>
<dbReference type="InterPro" id="IPR050349">
    <property type="entry name" value="WD_LIS1/nudF_dynein_reg"/>
</dbReference>
<dbReference type="InterPro" id="IPR015943">
    <property type="entry name" value="WD40/YVTN_repeat-like_dom_sf"/>
</dbReference>